<reference evidence="1" key="1">
    <citation type="submission" date="2013-12" db="EMBL/GenBank/DDBJ databases">
        <title>The Genome Sequence of Aphanomyces invadans NJM9701.</title>
        <authorList>
            <consortium name="The Broad Institute Genomics Platform"/>
            <person name="Russ C."/>
            <person name="Tyler B."/>
            <person name="van West P."/>
            <person name="Dieguez-Uribeondo J."/>
            <person name="Young S.K."/>
            <person name="Zeng Q."/>
            <person name="Gargeya S."/>
            <person name="Fitzgerald M."/>
            <person name="Abouelleil A."/>
            <person name="Alvarado L."/>
            <person name="Chapman S.B."/>
            <person name="Gainer-Dewar J."/>
            <person name="Goldberg J."/>
            <person name="Griggs A."/>
            <person name="Gujja S."/>
            <person name="Hansen M."/>
            <person name="Howarth C."/>
            <person name="Imamovic A."/>
            <person name="Ireland A."/>
            <person name="Larimer J."/>
            <person name="McCowan C."/>
            <person name="Murphy C."/>
            <person name="Pearson M."/>
            <person name="Poon T.W."/>
            <person name="Priest M."/>
            <person name="Roberts A."/>
            <person name="Saif S."/>
            <person name="Shea T."/>
            <person name="Sykes S."/>
            <person name="Wortman J."/>
            <person name="Nusbaum C."/>
            <person name="Birren B."/>
        </authorList>
    </citation>
    <scope>NUCLEOTIDE SEQUENCE [LARGE SCALE GENOMIC DNA]</scope>
    <source>
        <strain evidence="1">NJM9701</strain>
    </source>
</reference>
<accession>A0A024U6X0</accession>
<dbReference type="VEuPathDB" id="FungiDB:H310_05744"/>
<proteinExistence type="predicted"/>
<organism evidence="1">
    <name type="scientific">Aphanomyces invadans</name>
    <dbReference type="NCBI Taxonomy" id="157072"/>
    <lineage>
        <taxon>Eukaryota</taxon>
        <taxon>Sar</taxon>
        <taxon>Stramenopiles</taxon>
        <taxon>Oomycota</taxon>
        <taxon>Saprolegniomycetes</taxon>
        <taxon>Saprolegniales</taxon>
        <taxon>Verrucalvaceae</taxon>
        <taxon>Aphanomyces</taxon>
    </lineage>
</organism>
<sequence length="101" mass="11311">MRHRVTHTHRGRVDVAASAQMGVVAQVFQRVALLRQRVGRGVRDRAVHGHFRRLDFNQLALGGTFYNVADNRKTGAGAARVDHVLEARDVLVHHDLDAREA</sequence>
<gene>
    <name evidence="1" type="ORF">H310_05744</name>
</gene>
<dbReference type="AlphaFoldDB" id="A0A024U6X0"/>
<dbReference type="RefSeq" id="XP_008868781.1">
    <property type="nucleotide sequence ID" value="XM_008870559.1"/>
</dbReference>
<name>A0A024U6X0_9STRA</name>
<protein>
    <submittedName>
        <fullName evidence="1">Uncharacterized protein</fullName>
    </submittedName>
</protein>
<evidence type="ECO:0000313" key="1">
    <source>
        <dbReference type="EMBL" id="ETW02176.1"/>
    </source>
</evidence>
<dbReference type="EMBL" id="KI913961">
    <property type="protein sequence ID" value="ETW02176.1"/>
    <property type="molecule type" value="Genomic_DNA"/>
</dbReference>
<dbReference type="GeneID" id="20082794"/>